<dbReference type="AlphaFoldDB" id="A0AAU0USH4"/>
<dbReference type="InterPro" id="IPR051540">
    <property type="entry name" value="S-2-haloacid_dehalogenase"/>
</dbReference>
<evidence type="ECO:0000313" key="3">
    <source>
        <dbReference type="Proteomes" id="UP001329915"/>
    </source>
</evidence>
<reference evidence="2 3" key="1">
    <citation type="submission" date="2023-04" db="EMBL/GenBank/DDBJ databases">
        <authorList>
            <person name="Hsu D."/>
        </authorList>
    </citation>
    <scope>NUCLEOTIDE SEQUENCE [LARGE SCALE GENOMIC DNA]</scope>
    <source>
        <strain evidence="2 3">MK1</strain>
    </source>
</reference>
<sequence length="233" mass="26596">MSKAILFDLDGTLLPLNTEEFLKKYFGTVAPYFRDVAAPAEFLKYLLTATEKMLQNDGTVSNEELFMQQFLPAIKQEREVMAPLFETFYRDEFPQLKQYAGYTEQAAEVVQLAVDKGYKIVLATNPVFPEAAIRHRMEWAGVGHFPWALVTAYENTCTCKPNPRYYQEISDKIKVRPAQCLMIGNDVQEDIVSKSLGMTTFLVTKNLIDRGDPTYEPDGRGDLTELKDFLSKF</sequence>
<name>A0AAU0USH4_9FIRM</name>
<keyword evidence="3" id="KW-1185">Reference proteome</keyword>
<dbReference type="InterPro" id="IPR036412">
    <property type="entry name" value="HAD-like_sf"/>
</dbReference>
<proteinExistence type="predicted"/>
<dbReference type="Pfam" id="PF00702">
    <property type="entry name" value="Hydrolase"/>
    <property type="match status" value="1"/>
</dbReference>
<accession>A0AAU0USH4</accession>
<evidence type="ECO:0000313" key="2">
    <source>
        <dbReference type="EMBL" id="WRO23280.1"/>
    </source>
</evidence>
<dbReference type="NCBIfam" id="TIGR01549">
    <property type="entry name" value="HAD-SF-IA-v1"/>
    <property type="match status" value="1"/>
</dbReference>
<dbReference type="GO" id="GO:0016787">
    <property type="term" value="F:hydrolase activity"/>
    <property type="evidence" value="ECO:0007669"/>
    <property type="project" value="UniProtKB-KW"/>
</dbReference>
<dbReference type="RefSeq" id="WP_366922662.1">
    <property type="nucleotide sequence ID" value="NZ_CP121694.1"/>
</dbReference>
<dbReference type="Gene3D" id="3.40.50.1000">
    <property type="entry name" value="HAD superfamily/HAD-like"/>
    <property type="match status" value="1"/>
</dbReference>
<dbReference type="EMBL" id="CP121694">
    <property type="protein sequence ID" value="WRO23280.1"/>
    <property type="molecule type" value="Genomic_DNA"/>
</dbReference>
<dbReference type="InterPro" id="IPR006439">
    <property type="entry name" value="HAD-SF_hydro_IA"/>
</dbReference>
<organism evidence="2 3">
    <name type="scientific">Metallumcola ferriviriculae</name>
    <dbReference type="NCBI Taxonomy" id="3039180"/>
    <lineage>
        <taxon>Bacteria</taxon>
        <taxon>Bacillati</taxon>
        <taxon>Bacillota</taxon>
        <taxon>Clostridia</taxon>
        <taxon>Neomoorellales</taxon>
        <taxon>Desulfitibacteraceae</taxon>
        <taxon>Metallumcola</taxon>
    </lineage>
</organism>
<dbReference type="Proteomes" id="UP001329915">
    <property type="component" value="Chromosome"/>
</dbReference>
<dbReference type="SFLD" id="SFLDS00003">
    <property type="entry name" value="Haloacid_Dehalogenase"/>
    <property type="match status" value="1"/>
</dbReference>
<evidence type="ECO:0000256" key="1">
    <source>
        <dbReference type="ARBA" id="ARBA00022801"/>
    </source>
</evidence>
<gene>
    <name evidence="2" type="ORF">MFMK1_003137</name>
</gene>
<dbReference type="SFLD" id="SFLDG01129">
    <property type="entry name" value="C1.5:_HAD__Beta-PGM__Phosphata"/>
    <property type="match status" value="1"/>
</dbReference>
<dbReference type="KEGG" id="dbc:MFMK1_003137"/>
<dbReference type="InterPro" id="IPR023214">
    <property type="entry name" value="HAD_sf"/>
</dbReference>
<protein>
    <submittedName>
        <fullName evidence="2">HAD family hydrolase</fullName>
    </submittedName>
</protein>
<dbReference type="SUPFAM" id="SSF56784">
    <property type="entry name" value="HAD-like"/>
    <property type="match status" value="1"/>
</dbReference>
<keyword evidence="1 2" id="KW-0378">Hydrolase</keyword>
<dbReference type="PANTHER" id="PTHR43316">
    <property type="entry name" value="HYDROLASE, HALOACID DELAHOGENASE-RELATED"/>
    <property type="match status" value="1"/>
</dbReference>
<dbReference type="PANTHER" id="PTHR43316:SF3">
    <property type="entry name" value="HALOACID DEHALOGENASE, TYPE II (AFU_ORTHOLOGUE AFUA_2G07750)-RELATED"/>
    <property type="match status" value="1"/>
</dbReference>